<organism evidence="1 2">
    <name type="scientific">Enterococcus phage IMEEF1</name>
    <dbReference type="NCBI Taxonomy" id="1351735"/>
    <lineage>
        <taxon>Viruses</taxon>
        <taxon>Duplodnaviria</taxon>
        <taxon>Heunggongvirae</taxon>
        <taxon>Uroviricota</taxon>
        <taxon>Caudoviricetes</taxon>
        <taxon>Saphexavirus</taxon>
        <taxon>Saphexavirus IMEEF1</taxon>
    </lineage>
</organism>
<dbReference type="Gene3D" id="3.90.75.20">
    <property type="match status" value="1"/>
</dbReference>
<dbReference type="KEGG" id="vg:40079820"/>
<dbReference type="OrthoDB" id="21336at10239"/>
<evidence type="ECO:0008006" key="3">
    <source>
        <dbReference type="Google" id="ProtNLM"/>
    </source>
</evidence>
<dbReference type="GeneID" id="40079820"/>
<dbReference type="Proteomes" id="UP000015088">
    <property type="component" value="Segment"/>
</dbReference>
<keyword evidence="2" id="KW-1185">Reference proteome</keyword>
<protein>
    <recommendedName>
        <fullName evidence="3">HNH homing endonuclease</fullName>
    </recommendedName>
</protein>
<dbReference type="EMBL" id="KF192053">
    <property type="protein sequence ID" value="AGR49032.1"/>
    <property type="molecule type" value="Genomic_DNA"/>
</dbReference>
<evidence type="ECO:0000313" key="1">
    <source>
        <dbReference type="EMBL" id="AGR49032.1"/>
    </source>
</evidence>
<dbReference type="SUPFAM" id="SSF54060">
    <property type="entry name" value="His-Me finger endonucleases"/>
    <property type="match status" value="1"/>
</dbReference>
<name>S5MX25_9CAUD</name>
<sequence>MQMTYKGELTPYFITEDGEVYNKQGRGMKYHVRGSGYNYIMLSIKGKKKFVRLCRLVAENFIPNPLGLPVVNHINAKRTDDRACNLEWVSYSYNNQDRYTRHPNPNKKKVMLFIEGKEVVLDSITEAAQMAKVSLTKMSEVVNGKSNSQNFSATFL</sequence>
<accession>S5MX25</accession>
<proteinExistence type="predicted"/>
<evidence type="ECO:0000313" key="2">
    <source>
        <dbReference type="Proteomes" id="UP000015088"/>
    </source>
</evidence>
<dbReference type="RefSeq" id="YP_009603932.1">
    <property type="nucleotide sequence ID" value="NC_041959.1"/>
</dbReference>
<dbReference type="InterPro" id="IPR044925">
    <property type="entry name" value="His-Me_finger_sf"/>
</dbReference>
<reference evidence="1 2" key="1">
    <citation type="journal article" date="2013" name="PLoS ONE">
        <title>Characterization of Enterococcus faecalis Phage IME-EF1 and Its Endolysin.</title>
        <authorList>
            <person name="Zhang W."/>
            <person name="Mi Z."/>
            <person name="Yin X."/>
            <person name="Fan H."/>
            <person name="An X."/>
            <person name="Zhang Z."/>
            <person name="Chen J."/>
            <person name="Tong Y."/>
        </authorList>
    </citation>
    <scope>NUCLEOTIDE SEQUENCE [LARGE SCALE GENOMIC DNA]</scope>
</reference>